<dbReference type="CDD" id="cd19531">
    <property type="entry name" value="LCL_NRPS-like"/>
    <property type="match status" value="1"/>
</dbReference>
<evidence type="ECO:0000259" key="2">
    <source>
        <dbReference type="Pfam" id="PF00668"/>
    </source>
</evidence>
<dbReference type="RefSeq" id="WP_380600911.1">
    <property type="nucleotide sequence ID" value="NZ_JBHSDU010000012.1"/>
</dbReference>
<evidence type="ECO:0000313" key="4">
    <source>
        <dbReference type="Proteomes" id="UP001595904"/>
    </source>
</evidence>
<accession>A0ABV8SZ69</accession>
<dbReference type="SUPFAM" id="SSF52777">
    <property type="entry name" value="CoA-dependent acyltransferases"/>
    <property type="match status" value="2"/>
</dbReference>
<feature type="domain" description="Condensation" evidence="2">
    <location>
        <begin position="52"/>
        <end position="493"/>
    </location>
</feature>
<dbReference type="Proteomes" id="UP001595904">
    <property type="component" value="Unassembled WGS sequence"/>
</dbReference>
<dbReference type="InterPro" id="IPR000873">
    <property type="entry name" value="AMP-dep_synth/lig_dom"/>
</dbReference>
<gene>
    <name evidence="3" type="ORF">ACFPN2_22820</name>
</gene>
<dbReference type="InterPro" id="IPR001242">
    <property type="entry name" value="Condensation_dom"/>
</dbReference>
<dbReference type="Pfam" id="PF00668">
    <property type="entry name" value="Condensation"/>
    <property type="match status" value="1"/>
</dbReference>
<dbReference type="SUPFAM" id="SSF56801">
    <property type="entry name" value="Acetyl-CoA synthetase-like"/>
    <property type="match status" value="1"/>
</dbReference>
<dbReference type="PANTHER" id="PTHR45527">
    <property type="entry name" value="NONRIBOSOMAL PEPTIDE SYNTHETASE"/>
    <property type="match status" value="1"/>
</dbReference>
<keyword evidence="4" id="KW-1185">Reference proteome</keyword>
<reference evidence="4" key="1">
    <citation type="journal article" date="2019" name="Int. J. Syst. Evol. Microbiol.">
        <title>The Global Catalogue of Microorganisms (GCM) 10K type strain sequencing project: providing services to taxonomists for standard genome sequencing and annotation.</title>
        <authorList>
            <consortium name="The Broad Institute Genomics Platform"/>
            <consortium name="The Broad Institute Genome Sequencing Center for Infectious Disease"/>
            <person name="Wu L."/>
            <person name="Ma J."/>
        </authorList>
    </citation>
    <scope>NUCLEOTIDE SEQUENCE [LARGE SCALE GENOMIC DNA]</scope>
    <source>
        <strain evidence="4">CGMCC 1.10759</strain>
    </source>
</reference>
<dbReference type="InterPro" id="IPR020459">
    <property type="entry name" value="AMP-binding"/>
</dbReference>
<name>A0ABV8SZ69_9GAMM</name>
<organism evidence="3 4">
    <name type="scientific">Steroidobacter flavus</name>
    <dbReference type="NCBI Taxonomy" id="1842136"/>
    <lineage>
        <taxon>Bacteria</taxon>
        <taxon>Pseudomonadati</taxon>
        <taxon>Pseudomonadota</taxon>
        <taxon>Gammaproteobacteria</taxon>
        <taxon>Steroidobacterales</taxon>
        <taxon>Steroidobacteraceae</taxon>
        <taxon>Steroidobacter</taxon>
    </lineage>
</organism>
<feature type="domain" description="AMP-dependent synthetase/ligase" evidence="1">
    <location>
        <begin position="513"/>
        <end position="717"/>
    </location>
</feature>
<evidence type="ECO:0000259" key="1">
    <source>
        <dbReference type="Pfam" id="PF00501"/>
    </source>
</evidence>
<evidence type="ECO:0000313" key="3">
    <source>
        <dbReference type="EMBL" id="MFC4311933.1"/>
    </source>
</evidence>
<dbReference type="EMBL" id="JBHSDU010000012">
    <property type="protein sequence ID" value="MFC4311933.1"/>
    <property type="molecule type" value="Genomic_DNA"/>
</dbReference>
<comment type="caution">
    <text evidence="3">The sequence shown here is derived from an EMBL/GenBank/DDBJ whole genome shotgun (WGS) entry which is preliminary data.</text>
</comment>
<dbReference type="PROSITE" id="PS00455">
    <property type="entry name" value="AMP_BINDING"/>
    <property type="match status" value="1"/>
</dbReference>
<dbReference type="Pfam" id="PF00501">
    <property type="entry name" value="AMP-binding"/>
    <property type="match status" value="1"/>
</dbReference>
<sequence>MTANSASVRPAPDALSTSKAKLLELLLERKARDAQRIKPCSRGDGNTPPRLPTSGAQHRLWFIHQLEGGSPAYHIGFAARLRGDLNRAALDAALRALIARHEALRTVFPEVEGEPVQEIRSHIAFQLRQIELPAGAAGEAELLRHGQEELATPFDLAIGPMIRGRLLRLEQDEHVLLLTLHHLIADGWSIGVLIRELGKLYETHLSGEPASLPPLVVQYADYAQWQRQWLAGPELQQQLGYWRQHLQGSPELLELPGDRPRPAVQSYRGGNVSVALELDLSRELKGFCRQLDVTLAMTLYTAWAIVLARLSGQDDLVIGMPVANRERAELEGVLGLFVNMLPVRVQLTDDPNAGELLRRVKSLMLAAYAHQAVPFEEVVKALQPTRSLRHSPIFQVTFALQNAPGGELRLPGLTLMEQPLKRSTAQFDLTLALLETPGGIVGSLNYASDLFDAETIERWAGCFKSVLRGMVREPQLRVSRLPFTSGDERRQLLEEFNATQLPYPQTQLIHELFEAQVSRTPTALAVMYETQSLTYEQLNGRANQLARYLRARGVGPDRRVGICIERSLEMVIGVLGTLKAGGAYVPLDPNYPAERLRYMIEDAAPQVLLIQAQVRERLPATSIETVALDDDWIEIAHEASSDLSRTEQRANQLAYVIYTSGSTGQPKGVMIEHRQVLNLWQGLEQRYAQVGGCQRVALNASFNFDASVQQFVQLLSGRT</sequence>
<dbReference type="PANTHER" id="PTHR45527:SF1">
    <property type="entry name" value="FATTY ACID SYNTHASE"/>
    <property type="match status" value="1"/>
</dbReference>
<protein>
    <submittedName>
        <fullName evidence="3">Condensation domain-containing protein</fullName>
    </submittedName>
</protein>
<proteinExistence type="predicted"/>
<feature type="non-terminal residue" evidence="3">
    <location>
        <position position="719"/>
    </location>
</feature>
<dbReference type="PRINTS" id="PR00154">
    <property type="entry name" value="AMPBINDING"/>
</dbReference>
<dbReference type="Gene3D" id="3.30.559.10">
    <property type="entry name" value="Chloramphenicol acetyltransferase-like domain"/>
    <property type="match status" value="1"/>
</dbReference>
<dbReference type="Gene3D" id="3.40.50.980">
    <property type="match status" value="2"/>
</dbReference>
<dbReference type="Gene3D" id="3.30.559.30">
    <property type="entry name" value="Nonribosomal peptide synthetase, condensation domain"/>
    <property type="match status" value="1"/>
</dbReference>
<dbReference type="InterPro" id="IPR023213">
    <property type="entry name" value="CAT-like_dom_sf"/>
</dbReference>
<dbReference type="InterPro" id="IPR020845">
    <property type="entry name" value="AMP-binding_CS"/>
</dbReference>